<keyword evidence="5" id="KW-1185">Reference proteome</keyword>
<evidence type="ECO:0000256" key="2">
    <source>
        <dbReference type="PIRSR" id="PIRSR037031-51"/>
    </source>
</evidence>
<dbReference type="AlphaFoldDB" id="A0A061AH67"/>
<feature type="active site" description="Nucleophile" evidence="1">
    <location>
        <position position="13"/>
    </location>
</feature>
<dbReference type="RefSeq" id="WP_045748873.1">
    <property type="nucleotide sequence ID" value="NZ_FUZK01000002.1"/>
</dbReference>
<dbReference type="KEGG" id="aoc:Aocu_02340"/>
<protein>
    <submittedName>
        <fullName evidence="4">Redox-active disulfide protein 2</fullName>
    </submittedName>
</protein>
<evidence type="ECO:0000313" key="4">
    <source>
        <dbReference type="EMBL" id="CDR30307.1"/>
    </source>
</evidence>
<dbReference type="PANTHER" id="PTHR36450:SF1">
    <property type="entry name" value="THIOREDOXIN"/>
    <property type="match status" value="1"/>
</dbReference>
<dbReference type="SUPFAM" id="SSF52833">
    <property type="entry name" value="Thioredoxin-like"/>
    <property type="match status" value="1"/>
</dbReference>
<dbReference type="InterPro" id="IPR036249">
    <property type="entry name" value="Thioredoxin-like_sf"/>
</dbReference>
<dbReference type="PIRSF" id="PIRSF037031">
    <property type="entry name" value="Redox_disulphide_2"/>
    <property type="match status" value="1"/>
</dbReference>
<evidence type="ECO:0000313" key="5">
    <source>
        <dbReference type="Proteomes" id="UP000032434"/>
    </source>
</evidence>
<evidence type="ECO:0000256" key="1">
    <source>
        <dbReference type="PIRSR" id="PIRSR037031-50"/>
    </source>
</evidence>
<dbReference type="PATRIC" id="fig|35623.3.peg.234"/>
<dbReference type="EMBL" id="LK028559">
    <property type="protein sequence ID" value="CDR30307.1"/>
    <property type="molecule type" value="Genomic_DNA"/>
</dbReference>
<dbReference type="InterPro" id="IPR012336">
    <property type="entry name" value="Thioredoxin-like_fold"/>
</dbReference>
<feature type="disulfide bond" description="Redox-active" evidence="2">
    <location>
        <begin position="10"/>
        <end position="13"/>
    </location>
</feature>
<dbReference type="Proteomes" id="UP000032434">
    <property type="component" value="Chromosome 1"/>
</dbReference>
<dbReference type="Pfam" id="PF13192">
    <property type="entry name" value="Thioredoxin_3"/>
    <property type="match status" value="1"/>
</dbReference>
<dbReference type="InterPro" id="IPR005243">
    <property type="entry name" value="THIRX-like_proc"/>
</dbReference>
<keyword evidence="2" id="KW-1015">Disulfide bond</keyword>
<name>A0A061AH67_9MOLU</name>
<dbReference type="HOGENOM" id="CLU_090389_18_2_14"/>
<dbReference type="InParanoid" id="A0A061AH67"/>
<feature type="active site" description="Nucleophile" evidence="1">
    <location>
        <position position="10"/>
    </location>
</feature>
<proteinExistence type="predicted"/>
<sequence>MNIKVLGTGCNNCKMLLEHTKKAVEELNIEADIEYITELKTIVQLGVVKTPALMVDQKIVSSGKVLDVHSLKSILLK</sequence>
<organism evidence="4 5">
    <name type="scientific">Acholeplasma oculi</name>
    <dbReference type="NCBI Taxonomy" id="35623"/>
    <lineage>
        <taxon>Bacteria</taxon>
        <taxon>Bacillati</taxon>
        <taxon>Mycoplasmatota</taxon>
        <taxon>Mollicutes</taxon>
        <taxon>Acholeplasmatales</taxon>
        <taxon>Acholeplasmataceae</taxon>
        <taxon>Acholeplasma</taxon>
    </lineage>
</organism>
<evidence type="ECO:0000259" key="3">
    <source>
        <dbReference type="Pfam" id="PF13192"/>
    </source>
</evidence>
<dbReference type="NCBIfam" id="TIGR00412">
    <property type="entry name" value="redox_disulf_2"/>
    <property type="match status" value="1"/>
</dbReference>
<dbReference type="PANTHER" id="PTHR36450">
    <property type="entry name" value="THIOREDOXIN"/>
    <property type="match status" value="1"/>
</dbReference>
<gene>
    <name evidence="4" type="ORF">Aocu_02340</name>
</gene>
<reference evidence="5" key="1">
    <citation type="submission" date="2014-05" db="EMBL/GenBank/DDBJ databases">
        <authorList>
            <person name="Kube M."/>
        </authorList>
    </citation>
    <scope>NUCLEOTIDE SEQUENCE [LARGE SCALE GENOMIC DNA]</scope>
</reference>
<keyword evidence="2" id="KW-0676">Redox-active center</keyword>
<feature type="domain" description="Thioredoxin-like fold" evidence="3">
    <location>
        <begin position="1"/>
        <end position="75"/>
    </location>
</feature>
<dbReference type="OrthoDB" id="9800630at2"/>
<accession>A0A061AH67</accession>
<dbReference type="Gene3D" id="3.40.30.10">
    <property type="entry name" value="Glutaredoxin"/>
    <property type="match status" value="1"/>
</dbReference>
<dbReference type="STRING" id="35623.Aocu_02340"/>